<sequence length="112" mass="13489">MSNQQTKETHYPIYEVFIQRDANTPFVYQGSLLAPNQEVALFLAKENFARRIPCYNIWVVNREDIGQLPSEERESLNRMDNKDYRETKGYGYLKKRWRKYDQVQLTKRHLLS</sequence>
<dbReference type="InterPro" id="IPR009359">
    <property type="entry name" value="PaaB"/>
</dbReference>
<dbReference type="RefSeq" id="WP_307338175.1">
    <property type="nucleotide sequence ID" value="NZ_JAUSUQ010000005.1"/>
</dbReference>
<dbReference type="EMBL" id="JAUSUQ010000005">
    <property type="protein sequence ID" value="MDQ0338965.1"/>
    <property type="molecule type" value="Genomic_DNA"/>
</dbReference>
<dbReference type="Gene3D" id="3.10.20.520">
    <property type="entry name" value="Phenylacetic acid degradation B"/>
    <property type="match status" value="1"/>
</dbReference>
<dbReference type="PIRSF" id="PIRSF030200">
    <property type="entry name" value="PaaB"/>
    <property type="match status" value="1"/>
</dbReference>
<protein>
    <submittedName>
        <fullName evidence="1">Ring-1,2-phenylacetyl-CoA epoxidase subunit PaaB</fullName>
    </submittedName>
</protein>
<evidence type="ECO:0000313" key="1">
    <source>
        <dbReference type="EMBL" id="MDQ0338965.1"/>
    </source>
</evidence>
<dbReference type="Proteomes" id="UP001232445">
    <property type="component" value="Unassembled WGS sequence"/>
</dbReference>
<dbReference type="NCBIfam" id="TIGR02157">
    <property type="entry name" value="PA_CoA_Oxy2"/>
    <property type="match status" value="1"/>
</dbReference>
<organism evidence="1 2">
    <name type="scientific">Caldalkalibacillus uzonensis</name>
    <dbReference type="NCBI Taxonomy" id="353224"/>
    <lineage>
        <taxon>Bacteria</taxon>
        <taxon>Bacillati</taxon>
        <taxon>Bacillota</taxon>
        <taxon>Bacilli</taxon>
        <taxon>Bacillales</taxon>
        <taxon>Bacillaceae</taxon>
        <taxon>Caldalkalibacillus</taxon>
    </lineage>
</organism>
<name>A0ABU0CRB8_9BACI</name>
<evidence type="ECO:0000313" key="2">
    <source>
        <dbReference type="Proteomes" id="UP001232445"/>
    </source>
</evidence>
<gene>
    <name evidence="1" type="ORF">J2S00_001751</name>
</gene>
<dbReference type="Pfam" id="PF06243">
    <property type="entry name" value="PaaB"/>
    <property type="match status" value="1"/>
</dbReference>
<accession>A0ABU0CRB8</accession>
<proteinExistence type="predicted"/>
<dbReference type="InterPro" id="IPR038693">
    <property type="entry name" value="PaaB_sf"/>
</dbReference>
<reference evidence="1 2" key="1">
    <citation type="submission" date="2023-07" db="EMBL/GenBank/DDBJ databases">
        <title>Genomic Encyclopedia of Type Strains, Phase IV (KMG-IV): sequencing the most valuable type-strain genomes for metagenomic binning, comparative biology and taxonomic classification.</title>
        <authorList>
            <person name="Goeker M."/>
        </authorList>
    </citation>
    <scope>NUCLEOTIDE SEQUENCE [LARGE SCALE GENOMIC DNA]</scope>
    <source>
        <strain evidence="1 2">DSM 17740</strain>
    </source>
</reference>
<comment type="caution">
    <text evidence="1">The sequence shown here is derived from an EMBL/GenBank/DDBJ whole genome shotgun (WGS) entry which is preliminary data.</text>
</comment>
<keyword evidence="2" id="KW-1185">Reference proteome</keyword>